<reference evidence="1" key="1">
    <citation type="submission" date="2022-08" db="EMBL/GenBank/DDBJ databases">
        <title>Genomic Encyclopedia of Type Strains, Phase V (KMG-V): Genome sequencing to study the core and pangenomes of soil and plant-associated prokaryotes.</title>
        <authorList>
            <person name="Whitman W."/>
        </authorList>
    </citation>
    <scope>NUCLEOTIDE SEQUENCE</scope>
    <source>
        <strain evidence="2">SP2017</strain>
        <strain evidence="3">SP3026</strain>
        <strain evidence="1">SP3049</strain>
    </source>
</reference>
<proteinExistence type="predicted"/>
<name>A0A9X2QFF5_9BACT</name>
<dbReference type="EMBL" id="JANUBB010000034">
    <property type="protein sequence ID" value="MCS3953500.1"/>
    <property type="molecule type" value="Genomic_DNA"/>
</dbReference>
<dbReference type="EMBL" id="JANUBL010000013">
    <property type="protein sequence ID" value="MCS4122920.1"/>
    <property type="molecule type" value="Genomic_DNA"/>
</dbReference>
<evidence type="ECO:0000313" key="4">
    <source>
        <dbReference type="Proteomes" id="UP001155057"/>
    </source>
</evidence>
<dbReference type="Proteomes" id="UP001155144">
    <property type="component" value="Unassembled WGS sequence"/>
</dbReference>
<protein>
    <submittedName>
        <fullName evidence="1">Uncharacterized protein</fullName>
    </submittedName>
</protein>
<dbReference type="Proteomes" id="UP001155010">
    <property type="component" value="Unassembled WGS sequence"/>
</dbReference>
<accession>A0A9X2QFF5</accession>
<organism evidence="1 4">
    <name type="scientific">Salinibacter ruber</name>
    <dbReference type="NCBI Taxonomy" id="146919"/>
    <lineage>
        <taxon>Bacteria</taxon>
        <taxon>Pseudomonadati</taxon>
        <taxon>Rhodothermota</taxon>
        <taxon>Rhodothermia</taxon>
        <taxon>Rhodothermales</taxon>
        <taxon>Salinibacteraceae</taxon>
        <taxon>Salinibacter</taxon>
    </lineage>
</organism>
<evidence type="ECO:0000313" key="2">
    <source>
        <dbReference type="EMBL" id="MCS3953500.1"/>
    </source>
</evidence>
<sequence length="69" mass="7697">MDTASVPRRIYLFICSRYRGRISTATQRQSKNSDPDFADEGVLALTLPRLKPGDSWAVLLALSRVNEAT</sequence>
<dbReference type="AlphaFoldDB" id="A0A9X2QFF5"/>
<dbReference type="EMBL" id="JANUAE010000033">
    <property type="protein sequence ID" value="MCS3712192.1"/>
    <property type="molecule type" value="Genomic_DNA"/>
</dbReference>
<gene>
    <name evidence="3" type="ORF">GGP45_003288</name>
    <name evidence="1" type="ORF">GGP61_003830</name>
    <name evidence="2" type="ORF">GGP83_003475</name>
</gene>
<dbReference type="Proteomes" id="UP001155057">
    <property type="component" value="Unassembled WGS sequence"/>
</dbReference>
<comment type="caution">
    <text evidence="1">The sequence shown here is derived from an EMBL/GenBank/DDBJ whole genome shotgun (WGS) entry which is preliminary data.</text>
</comment>
<evidence type="ECO:0000313" key="3">
    <source>
        <dbReference type="EMBL" id="MCS4122920.1"/>
    </source>
</evidence>
<evidence type="ECO:0000313" key="1">
    <source>
        <dbReference type="EMBL" id="MCS3712192.1"/>
    </source>
</evidence>